<keyword evidence="2" id="KW-1185">Reference proteome</keyword>
<accession>A0AAV7PPZ2</accession>
<evidence type="ECO:0000313" key="2">
    <source>
        <dbReference type="Proteomes" id="UP001066276"/>
    </source>
</evidence>
<reference evidence="1" key="1">
    <citation type="journal article" date="2022" name="bioRxiv">
        <title>Sequencing and chromosome-scale assembly of the giantPleurodeles waltlgenome.</title>
        <authorList>
            <person name="Brown T."/>
            <person name="Elewa A."/>
            <person name="Iarovenko S."/>
            <person name="Subramanian E."/>
            <person name="Araus A.J."/>
            <person name="Petzold A."/>
            <person name="Susuki M."/>
            <person name="Suzuki K.-i.T."/>
            <person name="Hayashi T."/>
            <person name="Toyoda A."/>
            <person name="Oliveira C."/>
            <person name="Osipova E."/>
            <person name="Leigh N.D."/>
            <person name="Simon A."/>
            <person name="Yun M.H."/>
        </authorList>
    </citation>
    <scope>NUCLEOTIDE SEQUENCE</scope>
    <source>
        <strain evidence="1">20211129_DDA</strain>
        <tissue evidence="1">Liver</tissue>
    </source>
</reference>
<comment type="caution">
    <text evidence="1">The sequence shown here is derived from an EMBL/GenBank/DDBJ whole genome shotgun (WGS) entry which is preliminary data.</text>
</comment>
<evidence type="ECO:0000313" key="1">
    <source>
        <dbReference type="EMBL" id="KAJ1129085.1"/>
    </source>
</evidence>
<sequence length="109" mass="11614">MGVPLAPEKIEGPSTKLLFLGIELDNQDGGKITTTESAESGAVVGEDGVGKKERVVMVCRSFVVVVALKSFEFDSRALWCRILDVTAQSGLQCSASVRVARARGCTKLQ</sequence>
<protein>
    <submittedName>
        <fullName evidence="1">Uncharacterized protein</fullName>
    </submittedName>
</protein>
<dbReference type="EMBL" id="JANPWB010000011">
    <property type="protein sequence ID" value="KAJ1129085.1"/>
    <property type="molecule type" value="Genomic_DNA"/>
</dbReference>
<organism evidence="1 2">
    <name type="scientific">Pleurodeles waltl</name>
    <name type="common">Iberian ribbed newt</name>
    <dbReference type="NCBI Taxonomy" id="8319"/>
    <lineage>
        <taxon>Eukaryota</taxon>
        <taxon>Metazoa</taxon>
        <taxon>Chordata</taxon>
        <taxon>Craniata</taxon>
        <taxon>Vertebrata</taxon>
        <taxon>Euteleostomi</taxon>
        <taxon>Amphibia</taxon>
        <taxon>Batrachia</taxon>
        <taxon>Caudata</taxon>
        <taxon>Salamandroidea</taxon>
        <taxon>Salamandridae</taxon>
        <taxon>Pleurodelinae</taxon>
        <taxon>Pleurodeles</taxon>
    </lineage>
</organism>
<name>A0AAV7PPZ2_PLEWA</name>
<gene>
    <name evidence="1" type="ORF">NDU88_007456</name>
</gene>
<dbReference type="Proteomes" id="UP001066276">
    <property type="component" value="Chromosome 7"/>
</dbReference>
<proteinExistence type="predicted"/>
<dbReference type="AlphaFoldDB" id="A0AAV7PPZ2"/>